<dbReference type="Gene3D" id="3.90.1580.10">
    <property type="entry name" value="paralog of FGE (formylglycine-generating enzyme)"/>
    <property type="match status" value="1"/>
</dbReference>
<dbReference type="InterPro" id="IPR016187">
    <property type="entry name" value="CTDL_fold"/>
</dbReference>
<reference evidence="2" key="1">
    <citation type="submission" date="2018-01" db="EMBL/GenBank/DDBJ databases">
        <title>Genome sequnecing of Lactobacillus formosensis KACC 18721.</title>
        <authorList>
            <person name="Kim S.-J."/>
            <person name="Heo J."/>
        </authorList>
    </citation>
    <scope>NUCLEOTIDE SEQUENCE</scope>
    <source>
        <strain evidence="2">KACC 18721</strain>
    </source>
</reference>
<dbReference type="EMBL" id="PPWZ01000093">
    <property type="protein sequence ID" value="POH35935.1"/>
    <property type="molecule type" value="Genomic_DNA"/>
</dbReference>
<name>A0A2P4R427_9LACO</name>
<dbReference type="GO" id="GO:0120147">
    <property type="term" value="F:formylglycine-generating oxidase activity"/>
    <property type="evidence" value="ECO:0007669"/>
    <property type="project" value="TreeGrafter"/>
</dbReference>
<sequence length="283" mass="32117">MELKHLTGGNFLMGTDDDHGFSEDYEGPSTEVNVKPFEIGVTTVTNTDFAKFVKATDYKTTAEKYGTSFVFHIFVDDSKRDEYEHVAGAPWWLLVPGANWRHPFGPNSSITDLMDHPVVHVSLADALAFCDWAHMTLPTEAQWEYAARGGVTTEYPWGNSLTENNEFHANTWQGEFPWKNSQGDGYIGTAPVKTYAPNNYDLYQMIGNVWEWCRNPRYVLLDDFNTNDYELIKAPEKGEYAIRGGSFLCHCSYCNRYRLPARNGVDCLSTSSHLGFRCVKQNV</sequence>
<organism evidence="2">
    <name type="scientific">Companilactobacillus formosensis</name>
    <dbReference type="NCBI Taxonomy" id="1617889"/>
    <lineage>
        <taxon>Bacteria</taxon>
        <taxon>Bacillati</taxon>
        <taxon>Bacillota</taxon>
        <taxon>Bacilli</taxon>
        <taxon>Lactobacillales</taxon>
        <taxon>Lactobacillaceae</taxon>
        <taxon>Companilactobacillus</taxon>
    </lineage>
</organism>
<evidence type="ECO:0000259" key="1">
    <source>
        <dbReference type="Pfam" id="PF03781"/>
    </source>
</evidence>
<dbReference type="SUPFAM" id="SSF56436">
    <property type="entry name" value="C-type lectin-like"/>
    <property type="match status" value="1"/>
</dbReference>
<dbReference type="Pfam" id="PF03781">
    <property type="entry name" value="FGE-sulfatase"/>
    <property type="match status" value="1"/>
</dbReference>
<feature type="domain" description="Sulfatase-modifying factor enzyme-like" evidence="1">
    <location>
        <begin position="6"/>
        <end position="280"/>
    </location>
</feature>
<gene>
    <name evidence="2" type="ORF">C2R26_11210</name>
</gene>
<proteinExistence type="predicted"/>
<dbReference type="PANTHER" id="PTHR23150">
    <property type="entry name" value="SULFATASE MODIFYING FACTOR 1, 2"/>
    <property type="match status" value="1"/>
</dbReference>
<protein>
    <submittedName>
        <fullName evidence="2">Formylglycine-generating enzyme family protein</fullName>
    </submittedName>
</protein>
<dbReference type="InterPro" id="IPR051043">
    <property type="entry name" value="Sulfatase_Mod_Factor_Kinase"/>
</dbReference>
<evidence type="ECO:0000313" key="2">
    <source>
        <dbReference type="EMBL" id="POH35935.1"/>
    </source>
</evidence>
<accession>A0A2P4R427</accession>
<dbReference type="AlphaFoldDB" id="A0A2P4R427"/>
<dbReference type="InterPro" id="IPR005532">
    <property type="entry name" value="SUMF_dom"/>
</dbReference>
<dbReference type="PANTHER" id="PTHR23150:SF19">
    <property type="entry name" value="FORMYLGLYCINE-GENERATING ENZYME"/>
    <property type="match status" value="1"/>
</dbReference>
<comment type="caution">
    <text evidence="2">The sequence shown here is derived from an EMBL/GenBank/DDBJ whole genome shotgun (WGS) entry which is preliminary data.</text>
</comment>
<dbReference type="InterPro" id="IPR042095">
    <property type="entry name" value="SUMF_sf"/>
</dbReference>